<evidence type="ECO:0000256" key="3">
    <source>
        <dbReference type="ARBA" id="ARBA00022723"/>
    </source>
</evidence>
<dbReference type="RefSeq" id="WP_181069312.1">
    <property type="nucleotide sequence ID" value="NZ_JAAMRF010000002.1"/>
</dbReference>
<dbReference type="PRINTS" id="PR00682">
    <property type="entry name" value="IPNSYNTHASE"/>
</dbReference>
<reference evidence="8 9" key="1">
    <citation type="submission" date="2020-02" db="EMBL/GenBank/DDBJ databases">
        <title>Synteny-based analysis reveals conserved mechanism for high triclosan tolerance in Pseudomonas, as well as instances of horizontal transfer.</title>
        <authorList>
            <person name="Mcfarland A.G."/>
            <person name="Bertucci H.K."/>
            <person name="Litmann E."/>
            <person name="Shen J."/>
            <person name="Huttenhower C."/>
            <person name="Hartmann E.M."/>
        </authorList>
    </citation>
    <scope>NUCLEOTIDE SEQUENCE [LARGE SCALE GENOMIC DNA]</scope>
    <source>
        <strain evidence="8 9">115A1</strain>
    </source>
</reference>
<evidence type="ECO:0000256" key="5">
    <source>
        <dbReference type="ARBA" id="ARBA00023004"/>
    </source>
</evidence>
<comment type="caution">
    <text evidence="8">The sequence shown here is derived from an EMBL/GenBank/DDBJ whole genome shotgun (WGS) entry which is preliminary data.</text>
</comment>
<dbReference type="SUPFAM" id="SSF51197">
    <property type="entry name" value="Clavaminate synthase-like"/>
    <property type="match status" value="1"/>
</dbReference>
<keyword evidence="5 6" id="KW-0408">Iron</keyword>
<dbReference type="PANTHER" id="PTHR10209:SF867">
    <property type="entry name" value="2-OXOGLUTARATE (2OG) AND FE(II)-DEPENDENT OXYGENASE SUPERFAMILY PROTEIN"/>
    <property type="match status" value="1"/>
</dbReference>
<evidence type="ECO:0000256" key="4">
    <source>
        <dbReference type="ARBA" id="ARBA00023002"/>
    </source>
</evidence>
<sequence>MNQLPIIDIAPLYRSDESGHLEVARQIDSACREWGFFYIKGHPISVERLAALTDYARRFFAQSSDEKLRIDITKSSHHRGYGAIATEQLDPSRPSDLKETFDMGFHMPSDHPDVLAGKPLRGPNRHPDMDGWQALVEGHYRDMQDLACTLLRAIALALGIERDFFDRRFVEPISVFRMIHYPPRNTASSEDQQGAGAHTDYGCVTLLHQDQAGGLQVQNVRGEWIDAPPIEDTYVVNIGDMMARWSNDRYKSTPHRVVSPLGVDRYSMPFFAEPHPDTEISCLPGCHDAQNPPRYASTTCSAYMLSRFAETYAYRRTEQPLAV</sequence>
<dbReference type="Pfam" id="PF14226">
    <property type="entry name" value="DIOX_N"/>
    <property type="match status" value="1"/>
</dbReference>
<protein>
    <submittedName>
        <fullName evidence="8">2OG-Fe(II) oxygenase</fullName>
    </submittedName>
</protein>
<dbReference type="EMBL" id="JAAMRF010000002">
    <property type="protein sequence ID" value="MBA1272341.1"/>
    <property type="molecule type" value="Genomic_DNA"/>
</dbReference>
<name>A0ABR5YWN3_9GAMM</name>
<keyword evidence="9" id="KW-1185">Reference proteome</keyword>
<dbReference type="Pfam" id="PF03171">
    <property type="entry name" value="2OG-FeII_Oxy"/>
    <property type="match status" value="1"/>
</dbReference>
<evidence type="ECO:0000313" key="9">
    <source>
        <dbReference type="Proteomes" id="UP000786387"/>
    </source>
</evidence>
<dbReference type="InterPro" id="IPR027443">
    <property type="entry name" value="IPNS-like_sf"/>
</dbReference>
<keyword evidence="4 6" id="KW-0560">Oxidoreductase</keyword>
<dbReference type="InterPro" id="IPR026992">
    <property type="entry name" value="DIOX_N"/>
</dbReference>
<comment type="subunit">
    <text evidence="2">Monomer.</text>
</comment>
<keyword evidence="3 6" id="KW-0479">Metal-binding</keyword>
<dbReference type="InterPro" id="IPR044861">
    <property type="entry name" value="IPNS-like_FE2OG_OXY"/>
</dbReference>
<gene>
    <name evidence="8" type="ORF">G7026_03110</name>
</gene>
<evidence type="ECO:0000256" key="6">
    <source>
        <dbReference type="RuleBase" id="RU003682"/>
    </source>
</evidence>
<evidence type="ECO:0000256" key="1">
    <source>
        <dbReference type="ARBA" id="ARBA00008056"/>
    </source>
</evidence>
<feature type="domain" description="Fe2OG dioxygenase" evidence="7">
    <location>
        <begin position="171"/>
        <end position="274"/>
    </location>
</feature>
<dbReference type="InterPro" id="IPR005123">
    <property type="entry name" value="Oxoglu/Fe-dep_dioxygenase_dom"/>
</dbReference>
<dbReference type="PANTHER" id="PTHR10209">
    <property type="entry name" value="OXIDOREDUCTASE, 2OG-FE II OXYGENASE FAMILY PROTEIN"/>
    <property type="match status" value="1"/>
</dbReference>
<evidence type="ECO:0000256" key="2">
    <source>
        <dbReference type="ARBA" id="ARBA00011245"/>
    </source>
</evidence>
<proteinExistence type="inferred from homology"/>
<evidence type="ECO:0000259" key="7">
    <source>
        <dbReference type="PROSITE" id="PS51471"/>
    </source>
</evidence>
<dbReference type="PROSITE" id="PS51471">
    <property type="entry name" value="FE2OG_OXY"/>
    <property type="match status" value="1"/>
</dbReference>
<accession>A0ABR5YWN3</accession>
<dbReference type="Gene3D" id="2.60.120.330">
    <property type="entry name" value="B-lactam Antibiotic, Isopenicillin N Synthase, Chain"/>
    <property type="match status" value="1"/>
</dbReference>
<evidence type="ECO:0000313" key="8">
    <source>
        <dbReference type="EMBL" id="MBA1272341.1"/>
    </source>
</evidence>
<comment type="similarity">
    <text evidence="1 6">Belongs to the iron/ascorbate-dependent oxidoreductase family.</text>
</comment>
<organism evidence="8 9">
    <name type="scientific">Stutzerimonas azotifigens</name>
    <dbReference type="NCBI Taxonomy" id="291995"/>
    <lineage>
        <taxon>Bacteria</taxon>
        <taxon>Pseudomonadati</taxon>
        <taxon>Pseudomonadota</taxon>
        <taxon>Gammaproteobacteria</taxon>
        <taxon>Pseudomonadales</taxon>
        <taxon>Pseudomonadaceae</taxon>
        <taxon>Stutzerimonas</taxon>
    </lineage>
</organism>
<dbReference type="Proteomes" id="UP000786387">
    <property type="component" value="Unassembled WGS sequence"/>
</dbReference>